<name>A0A7M1B2K3_9BACT</name>
<evidence type="ECO:0000256" key="1">
    <source>
        <dbReference type="SAM" id="Phobius"/>
    </source>
</evidence>
<dbReference type="AlphaFoldDB" id="A0A7M1B2K3"/>
<keyword evidence="1" id="KW-1133">Transmembrane helix</keyword>
<feature type="transmembrane region" description="Helical" evidence="1">
    <location>
        <begin position="146"/>
        <end position="169"/>
    </location>
</feature>
<reference evidence="2 3" key="1">
    <citation type="submission" date="2019-06" db="EMBL/GenBank/DDBJ databases">
        <title>Sulfurimonas gotlandica sp. nov., a chemoautotrophic and psychrotolerant epsilonproteobacterium isolated from a pelagic redoxcline, and an emended description of the genus Sulfurimonas.</title>
        <authorList>
            <person name="Wang S."/>
            <person name="Jiang L."/>
            <person name="Shao Z."/>
        </authorList>
    </citation>
    <scope>NUCLEOTIDE SEQUENCE [LARGE SCALE GENOMIC DNA]</scope>
    <source>
        <strain evidence="2 3">S2-6</strain>
    </source>
</reference>
<dbReference type="Proteomes" id="UP000593719">
    <property type="component" value="Chromosome"/>
</dbReference>
<sequence length="412" mass="46056">MVKISQDFAPPFKLIAPFFLIGSLFYFFASVYLFSFDAANLSFVNPDMIAFTHLFLLGFVMMVIFGAMAQLVPVVLEVGHFGVELFYAIWPLLLTGTLLMVLGFLYFPALLPYGGVTVLISMLIFVGEIFLTIFKVKKLTLVMSSLLISNTFLFFGIIFGLLMALSYAGTISLDIASLLKAHVYAVLGGYIAITIMGLSIVLVPMFTLSHSFSLKPLKISLIMMSAAVVSVVISSFFKIDILAYIGYALAAVSMVVYFYLIYIIYSTRPRKENDIYAVSLMFSYISMLVSIVIVVFYFLTQKEEFLLASMWLLFFGFFAFLITGHIYKIIPFLVWFEKFSPLVGKQKVPMLADMVPYKSSQAQFVFCAVGVVLITIAILTKGDAFLHAGASFLFIGTLAFIRNVFYMINFKA</sequence>
<keyword evidence="3" id="KW-1185">Reference proteome</keyword>
<accession>A0A7M1B2K3</accession>
<feature type="transmembrane region" description="Helical" evidence="1">
    <location>
        <begin position="357"/>
        <end position="379"/>
    </location>
</feature>
<feature type="transmembrane region" description="Helical" evidence="1">
    <location>
        <begin position="12"/>
        <end position="34"/>
    </location>
</feature>
<feature type="transmembrane region" description="Helical" evidence="1">
    <location>
        <begin position="385"/>
        <end position="405"/>
    </location>
</feature>
<feature type="transmembrane region" description="Helical" evidence="1">
    <location>
        <begin position="277"/>
        <end position="299"/>
    </location>
</feature>
<feature type="transmembrane region" description="Helical" evidence="1">
    <location>
        <begin position="54"/>
        <end position="76"/>
    </location>
</feature>
<dbReference type="KEGG" id="ssei:FJR45_08420"/>
<dbReference type="RefSeq" id="WP_193150153.1">
    <property type="nucleotide sequence ID" value="NZ_CP041235.1"/>
</dbReference>
<feature type="transmembrane region" description="Helical" evidence="1">
    <location>
        <begin position="85"/>
        <end position="107"/>
    </location>
</feature>
<keyword evidence="1" id="KW-0472">Membrane</keyword>
<evidence type="ECO:0000313" key="2">
    <source>
        <dbReference type="EMBL" id="QOP43971.1"/>
    </source>
</evidence>
<feature type="transmembrane region" description="Helical" evidence="1">
    <location>
        <begin position="219"/>
        <end position="237"/>
    </location>
</feature>
<feature type="transmembrane region" description="Helical" evidence="1">
    <location>
        <begin position="311"/>
        <end position="336"/>
    </location>
</feature>
<feature type="transmembrane region" description="Helical" evidence="1">
    <location>
        <begin position="243"/>
        <end position="265"/>
    </location>
</feature>
<proteinExistence type="predicted"/>
<protein>
    <recommendedName>
        <fullName evidence="4">NnrS family protein</fullName>
    </recommendedName>
</protein>
<dbReference type="EMBL" id="CP041235">
    <property type="protein sequence ID" value="QOP43971.1"/>
    <property type="molecule type" value="Genomic_DNA"/>
</dbReference>
<keyword evidence="1" id="KW-0812">Transmembrane</keyword>
<evidence type="ECO:0008006" key="4">
    <source>
        <dbReference type="Google" id="ProtNLM"/>
    </source>
</evidence>
<evidence type="ECO:0000313" key="3">
    <source>
        <dbReference type="Proteomes" id="UP000593719"/>
    </source>
</evidence>
<feature type="transmembrane region" description="Helical" evidence="1">
    <location>
        <begin position="113"/>
        <end position="134"/>
    </location>
</feature>
<feature type="transmembrane region" description="Helical" evidence="1">
    <location>
        <begin position="181"/>
        <end position="207"/>
    </location>
</feature>
<organism evidence="2 3">
    <name type="scientific">Sulfurimonas sediminis</name>
    <dbReference type="NCBI Taxonomy" id="2590020"/>
    <lineage>
        <taxon>Bacteria</taxon>
        <taxon>Pseudomonadati</taxon>
        <taxon>Campylobacterota</taxon>
        <taxon>Epsilonproteobacteria</taxon>
        <taxon>Campylobacterales</taxon>
        <taxon>Sulfurimonadaceae</taxon>
        <taxon>Sulfurimonas</taxon>
    </lineage>
</organism>
<gene>
    <name evidence="2" type="ORF">FJR45_08420</name>
</gene>